<keyword evidence="2" id="KW-0479">Metal-binding</keyword>
<accession>A0AAV5F822</accession>
<dbReference type="PANTHER" id="PTHR47025">
    <property type="entry name" value="AUTOIMMUNE REGULATOR"/>
    <property type="match status" value="1"/>
</dbReference>
<evidence type="ECO:0000256" key="3">
    <source>
        <dbReference type="ARBA" id="ARBA00022833"/>
    </source>
</evidence>
<dbReference type="SUPFAM" id="SSF57903">
    <property type="entry name" value="FYVE/PHD zinc finger"/>
    <property type="match status" value="1"/>
</dbReference>
<dbReference type="InterPro" id="IPR016181">
    <property type="entry name" value="Acyl_CoA_acyltransferase"/>
</dbReference>
<keyword evidence="3" id="KW-0862">Zinc</keyword>
<dbReference type="Proteomes" id="UP001054889">
    <property type="component" value="Unassembled WGS sequence"/>
</dbReference>
<feature type="domain" description="Tify" evidence="6">
    <location>
        <begin position="287"/>
        <end position="342"/>
    </location>
</feature>
<dbReference type="InterPro" id="IPR011011">
    <property type="entry name" value="Znf_FYVE_PHD"/>
</dbReference>
<gene>
    <name evidence="8" type="primary">gb19425</name>
    <name evidence="8" type="ORF">PR202_gb19425</name>
</gene>
<dbReference type="GO" id="GO:0003682">
    <property type="term" value="F:chromatin binding"/>
    <property type="evidence" value="ECO:0007669"/>
    <property type="project" value="TreeGrafter"/>
</dbReference>
<comment type="subcellular location">
    <subcellularLocation>
        <location evidence="1">Nucleus</location>
    </subcellularLocation>
</comment>
<keyword evidence="9" id="KW-1185">Reference proteome</keyword>
<dbReference type="Gene3D" id="3.40.630.30">
    <property type="match status" value="1"/>
</dbReference>
<comment type="caution">
    <text evidence="8">The sequence shown here is derived from an EMBL/GenBank/DDBJ whole genome shotgun (WGS) entry which is preliminary data.</text>
</comment>
<evidence type="ECO:0000256" key="5">
    <source>
        <dbReference type="SAM" id="MobiDB-lite"/>
    </source>
</evidence>
<evidence type="ECO:0008006" key="10">
    <source>
        <dbReference type="Google" id="ProtNLM"/>
    </source>
</evidence>
<name>A0AAV5F822_ELECO</name>
<reference evidence="8" key="1">
    <citation type="journal article" date="2018" name="DNA Res.">
        <title>Multiple hybrid de novo genome assembly of finger millet, an orphan allotetraploid crop.</title>
        <authorList>
            <person name="Hatakeyama M."/>
            <person name="Aluri S."/>
            <person name="Balachadran M.T."/>
            <person name="Sivarajan S.R."/>
            <person name="Patrignani A."/>
            <person name="Gruter S."/>
            <person name="Poveda L."/>
            <person name="Shimizu-Inatsugi R."/>
            <person name="Baeten J."/>
            <person name="Francoijs K.J."/>
            <person name="Nataraja K.N."/>
            <person name="Reddy Y.A.N."/>
            <person name="Phadnis S."/>
            <person name="Ravikumar R.L."/>
            <person name="Schlapbach R."/>
            <person name="Sreeman S.M."/>
            <person name="Shimizu K.K."/>
        </authorList>
    </citation>
    <scope>NUCLEOTIDE SEQUENCE</scope>
</reference>
<evidence type="ECO:0000259" key="7">
    <source>
        <dbReference type="Pfam" id="PF23209"/>
    </source>
</evidence>
<dbReference type="GO" id="GO:0005634">
    <property type="term" value="C:nucleus"/>
    <property type="evidence" value="ECO:0007669"/>
    <property type="project" value="UniProtKB-SubCell"/>
</dbReference>
<dbReference type="Pfam" id="PF16135">
    <property type="entry name" value="TDBD"/>
    <property type="match status" value="2"/>
</dbReference>
<keyword evidence="2" id="KW-0863">Zinc-finger</keyword>
<evidence type="ECO:0000313" key="9">
    <source>
        <dbReference type="Proteomes" id="UP001054889"/>
    </source>
</evidence>
<reference evidence="8" key="2">
    <citation type="submission" date="2021-12" db="EMBL/GenBank/DDBJ databases">
        <title>Resequencing data analysis of finger millet.</title>
        <authorList>
            <person name="Hatakeyama M."/>
            <person name="Aluri S."/>
            <person name="Balachadran M.T."/>
            <person name="Sivarajan S.R."/>
            <person name="Poveda L."/>
            <person name="Shimizu-Inatsugi R."/>
            <person name="Schlapbach R."/>
            <person name="Sreeman S.M."/>
            <person name="Shimizu K.K."/>
        </authorList>
    </citation>
    <scope>NUCLEOTIDE SEQUENCE</scope>
</reference>
<keyword evidence="4" id="KW-0539">Nucleus</keyword>
<feature type="region of interest" description="Disordered" evidence="5">
    <location>
        <begin position="427"/>
        <end position="469"/>
    </location>
</feature>
<dbReference type="AlphaFoldDB" id="A0AAV5F822"/>
<dbReference type="PANTHER" id="PTHR47025:SF7">
    <property type="entry name" value="ACYL-COA N-ACYLTRANSFERASE WITH RING_FYVE_PHD-TYPE ZINC FINGER DOMAIN-CONTAINING PROTEIN"/>
    <property type="match status" value="1"/>
</dbReference>
<dbReference type="SUPFAM" id="SSF55729">
    <property type="entry name" value="Acyl-CoA N-acyltransferases (Nat)"/>
    <property type="match status" value="1"/>
</dbReference>
<dbReference type="EMBL" id="BQKI01000082">
    <property type="protein sequence ID" value="GJN31070.1"/>
    <property type="molecule type" value="Genomic_DNA"/>
</dbReference>
<dbReference type="GO" id="GO:0042393">
    <property type="term" value="F:histone binding"/>
    <property type="evidence" value="ECO:0007669"/>
    <property type="project" value="TreeGrafter"/>
</dbReference>
<evidence type="ECO:0000256" key="1">
    <source>
        <dbReference type="ARBA" id="ARBA00004123"/>
    </source>
</evidence>
<sequence length="815" mass="89136">MPLLPQLPAAAALPAVEINAVRDLLPFLQGVPVTYRFAKHSVELDGIVTAGGYACACAASSSCGYSGKEFCLRAAQVLSALQFEKHAGVVSKNQNGHIFLRNGKSLYELFHALRLVPAEAFPEEFRAAAGVPMTVCAAGASPAPQGTGQEQQLGGMASWEPGGVQVDGVMAELPSAPTQEDVEMLTEEEEAGLCLLGLSLSQKRMQQVVTMPDVEEIRNVAVVNGSGLSSLLAATPIKVSVGETRWQSERSRYQLESYLKDVRGLLTTGLLEGFKVIYRNNEVENIGRISGQGYSCGCSECGYSSQVLNACEFEQHSGESSCNQNDRIFLETGISLYRVVKALKHYKLNVLGEFIEEIIGFPPNMVEYNKWKDSLRKKDDLDALASDRCSTQRGSVVQEFSLANYLKESSSSSIANLNWSVFKRRSERHVKQEGTETSTPSVSGSPDKGIPLFTGTSKKSESEEAPNENIAGPLCIDGVKPDSPGPTAVTSDCSKHNPINLGMPLSGSATITSERSPDHIIGSKSKEQKTRDTTLHPLLFKEGGLPDNTFLAYKLKNGEFTPSHFEEHAGMGRRRQPYKNIYTPEGLTLHKLALQLQDRLNSNGFDKANMCGFDDYPIFTSPGFGKESSTPSGPIVPLKRTLQERVVETESCYFCGDGCTTIGKIDAEMIVFCNQCERPCHVKCYNNLLEKKKDAFSETTAEHIDVIAEMVKAAHVVSTAILKVRTEEVAELVLVATRHECRKKGYFVLLLKSIETYLRACNVKTLTAPVDPEMAPIWSEKLGFTILSAEEKKSMLEVHPLVMFENLLLVQKSLA</sequence>
<dbReference type="InterPro" id="IPR056511">
    <property type="entry name" value="IDM1_C"/>
</dbReference>
<proteinExistence type="predicted"/>
<organism evidence="8 9">
    <name type="scientific">Eleusine coracana subsp. coracana</name>
    <dbReference type="NCBI Taxonomy" id="191504"/>
    <lineage>
        <taxon>Eukaryota</taxon>
        <taxon>Viridiplantae</taxon>
        <taxon>Streptophyta</taxon>
        <taxon>Embryophyta</taxon>
        <taxon>Tracheophyta</taxon>
        <taxon>Spermatophyta</taxon>
        <taxon>Magnoliopsida</taxon>
        <taxon>Liliopsida</taxon>
        <taxon>Poales</taxon>
        <taxon>Poaceae</taxon>
        <taxon>PACMAD clade</taxon>
        <taxon>Chloridoideae</taxon>
        <taxon>Cynodonteae</taxon>
        <taxon>Eleusininae</taxon>
        <taxon>Eleusine</taxon>
    </lineage>
</organism>
<dbReference type="GO" id="GO:0045944">
    <property type="term" value="P:positive regulation of transcription by RNA polymerase II"/>
    <property type="evidence" value="ECO:0007669"/>
    <property type="project" value="TreeGrafter"/>
</dbReference>
<dbReference type="GO" id="GO:0000977">
    <property type="term" value="F:RNA polymerase II transcription regulatory region sequence-specific DNA binding"/>
    <property type="evidence" value="ECO:0007669"/>
    <property type="project" value="TreeGrafter"/>
</dbReference>
<protein>
    <recommendedName>
        <fullName evidence="10">N-acetyltransferase domain-containing protein</fullName>
    </recommendedName>
</protein>
<feature type="domain" description="Increased DNA methylation 1 C-terminal" evidence="7">
    <location>
        <begin position="711"/>
        <end position="812"/>
    </location>
</feature>
<dbReference type="GO" id="GO:0008270">
    <property type="term" value="F:zinc ion binding"/>
    <property type="evidence" value="ECO:0007669"/>
    <property type="project" value="UniProtKB-KW"/>
</dbReference>
<evidence type="ECO:0000256" key="4">
    <source>
        <dbReference type="ARBA" id="ARBA00023242"/>
    </source>
</evidence>
<dbReference type="InterPro" id="IPR032308">
    <property type="entry name" value="TDBD"/>
</dbReference>
<evidence type="ECO:0000313" key="8">
    <source>
        <dbReference type="EMBL" id="GJN31070.1"/>
    </source>
</evidence>
<evidence type="ECO:0000259" key="6">
    <source>
        <dbReference type="Pfam" id="PF16135"/>
    </source>
</evidence>
<feature type="domain" description="Tify" evidence="6">
    <location>
        <begin position="46"/>
        <end position="110"/>
    </location>
</feature>
<feature type="compositionally biased region" description="Polar residues" evidence="5">
    <location>
        <begin position="435"/>
        <end position="444"/>
    </location>
</feature>
<dbReference type="Pfam" id="PF23209">
    <property type="entry name" value="IDM1_C"/>
    <property type="match status" value="1"/>
</dbReference>
<evidence type="ECO:0000256" key="2">
    <source>
        <dbReference type="ARBA" id="ARBA00022771"/>
    </source>
</evidence>